<sequence length="142" mass="14737">MAKPRAEGVRRSSRIRDLQAAAAAAATKAVKKTADKTSKTTKKKSTSAQRSKTAAPKSEKEPLKKVKGSRIRPCGGVSSKARSAPAASKQKKKPTTTRKSATAEADLLKGKSGSISKGSGKSCSAQAPEGPELMDVICRPCA</sequence>
<accession>A0A6G1LM17</accession>
<dbReference type="AlphaFoldDB" id="A0A6G1LM17"/>
<keyword evidence="3" id="KW-1185">Reference proteome</keyword>
<organism evidence="2 3">
    <name type="scientific">Teratosphaeria nubilosa</name>
    <dbReference type="NCBI Taxonomy" id="161662"/>
    <lineage>
        <taxon>Eukaryota</taxon>
        <taxon>Fungi</taxon>
        <taxon>Dikarya</taxon>
        <taxon>Ascomycota</taxon>
        <taxon>Pezizomycotina</taxon>
        <taxon>Dothideomycetes</taxon>
        <taxon>Dothideomycetidae</taxon>
        <taxon>Mycosphaerellales</taxon>
        <taxon>Teratosphaeriaceae</taxon>
        <taxon>Teratosphaeria</taxon>
    </lineage>
</organism>
<reference evidence="2" key="1">
    <citation type="journal article" date="2020" name="Stud. Mycol.">
        <title>101 Dothideomycetes genomes: a test case for predicting lifestyles and emergence of pathogens.</title>
        <authorList>
            <person name="Haridas S."/>
            <person name="Albert R."/>
            <person name="Binder M."/>
            <person name="Bloem J."/>
            <person name="Labutti K."/>
            <person name="Salamov A."/>
            <person name="Andreopoulos B."/>
            <person name="Baker S."/>
            <person name="Barry K."/>
            <person name="Bills G."/>
            <person name="Bluhm B."/>
            <person name="Cannon C."/>
            <person name="Castanera R."/>
            <person name="Culley D."/>
            <person name="Daum C."/>
            <person name="Ezra D."/>
            <person name="Gonzalez J."/>
            <person name="Henrissat B."/>
            <person name="Kuo A."/>
            <person name="Liang C."/>
            <person name="Lipzen A."/>
            <person name="Lutzoni F."/>
            <person name="Magnuson J."/>
            <person name="Mondo S."/>
            <person name="Nolan M."/>
            <person name="Ohm R."/>
            <person name="Pangilinan J."/>
            <person name="Park H.-J."/>
            <person name="Ramirez L."/>
            <person name="Alfaro M."/>
            <person name="Sun H."/>
            <person name="Tritt A."/>
            <person name="Yoshinaga Y."/>
            <person name="Zwiers L.-H."/>
            <person name="Turgeon B."/>
            <person name="Goodwin S."/>
            <person name="Spatafora J."/>
            <person name="Crous P."/>
            <person name="Grigoriev I."/>
        </authorList>
    </citation>
    <scope>NUCLEOTIDE SEQUENCE</scope>
    <source>
        <strain evidence="2">CBS 116005</strain>
    </source>
</reference>
<feature type="compositionally biased region" description="Basic and acidic residues" evidence="1">
    <location>
        <begin position="1"/>
        <end position="17"/>
    </location>
</feature>
<proteinExistence type="predicted"/>
<name>A0A6G1LM17_9PEZI</name>
<gene>
    <name evidence="2" type="ORF">EJ03DRAFT_102291</name>
</gene>
<dbReference type="EMBL" id="ML995810">
    <property type="protein sequence ID" value="KAF2773619.1"/>
    <property type="molecule type" value="Genomic_DNA"/>
</dbReference>
<dbReference type="Proteomes" id="UP000799436">
    <property type="component" value="Unassembled WGS sequence"/>
</dbReference>
<evidence type="ECO:0000313" key="3">
    <source>
        <dbReference type="Proteomes" id="UP000799436"/>
    </source>
</evidence>
<protein>
    <submittedName>
        <fullName evidence="2">Uncharacterized protein</fullName>
    </submittedName>
</protein>
<evidence type="ECO:0000256" key="1">
    <source>
        <dbReference type="SAM" id="MobiDB-lite"/>
    </source>
</evidence>
<feature type="compositionally biased region" description="Low complexity" evidence="1">
    <location>
        <begin position="110"/>
        <end position="124"/>
    </location>
</feature>
<feature type="compositionally biased region" description="Low complexity" evidence="1">
    <location>
        <begin position="46"/>
        <end position="55"/>
    </location>
</feature>
<feature type="compositionally biased region" description="Low complexity" evidence="1">
    <location>
        <begin position="78"/>
        <end position="88"/>
    </location>
</feature>
<evidence type="ECO:0000313" key="2">
    <source>
        <dbReference type="EMBL" id="KAF2773619.1"/>
    </source>
</evidence>
<feature type="region of interest" description="Disordered" evidence="1">
    <location>
        <begin position="1"/>
        <end position="129"/>
    </location>
</feature>